<keyword evidence="2" id="KW-0472">Membrane</keyword>
<evidence type="ECO:0000313" key="3">
    <source>
        <dbReference type="EMBL" id="MBB5713922.1"/>
    </source>
</evidence>
<protein>
    <recommendedName>
        <fullName evidence="5">YtxH domain-containing protein</fullName>
    </recommendedName>
</protein>
<proteinExistence type="predicted"/>
<dbReference type="AlphaFoldDB" id="A0A7W9BB35"/>
<evidence type="ECO:0000313" key="4">
    <source>
        <dbReference type="Proteomes" id="UP000546200"/>
    </source>
</evidence>
<keyword evidence="4" id="KW-1185">Reference proteome</keyword>
<dbReference type="RefSeq" id="WP_184054774.1">
    <property type="nucleotide sequence ID" value="NZ_JACIJK010000002.1"/>
</dbReference>
<evidence type="ECO:0008006" key="5">
    <source>
        <dbReference type="Google" id="ProtNLM"/>
    </source>
</evidence>
<gene>
    <name evidence="3" type="ORF">FHS94_000745</name>
</gene>
<accession>A0A7W9BB35</accession>
<dbReference type="EMBL" id="JACIJK010000002">
    <property type="protein sequence ID" value="MBB5713922.1"/>
    <property type="molecule type" value="Genomic_DNA"/>
</dbReference>
<sequence length="133" mass="13614">MAQNNNNKQAHEAEHGRLHNARDAASDVAHRAAKSIDSNPLGVLVGGLAVGALAGALIPRSDREKELLAPLGAQLGSRARTAIETAKTAGMDELSNRGLTRDGVRDQARGLFEGVAKALSTAGTAAAQSAKNG</sequence>
<evidence type="ECO:0000256" key="1">
    <source>
        <dbReference type="SAM" id="MobiDB-lite"/>
    </source>
</evidence>
<feature type="region of interest" description="Disordered" evidence="1">
    <location>
        <begin position="1"/>
        <end position="31"/>
    </location>
</feature>
<comment type="caution">
    <text evidence="3">The sequence shown here is derived from an EMBL/GenBank/DDBJ whole genome shotgun (WGS) entry which is preliminary data.</text>
</comment>
<keyword evidence="2" id="KW-0812">Transmembrane</keyword>
<dbReference type="Proteomes" id="UP000546200">
    <property type="component" value="Unassembled WGS sequence"/>
</dbReference>
<keyword evidence="2" id="KW-1133">Transmembrane helix</keyword>
<organism evidence="3 4">
    <name type="scientific">Sphingomonas aerophila</name>
    <dbReference type="NCBI Taxonomy" id="1344948"/>
    <lineage>
        <taxon>Bacteria</taxon>
        <taxon>Pseudomonadati</taxon>
        <taxon>Pseudomonadota</taxon>
        <taxon>Alphaproteobacteria</taxon>
        <taxon>Sphingomonadales</taxon>
        <taxon>Sphingomonadaceae</taxon>
        <taxon>Sphingomonas</taxon>
    </lineage>
</organism>
<name>A0A7W9BB35_9SPHN</name>
<feature type="transmembrane region" description="Helical" evidence="2">
    <location>
        <begin position="41"/>
        <end position="58"/>
    </location>
</feature>
<evidence type="ECO:0000256" key="2">
    <source>
        <dbReference type="SAM" id="Phobius"/>
    </source>
</evidence>
<feature type="compositionally biased region" description="Basic and acidic residues" evidence="1">
    <location>
        <begin position="9"/>
        <end position="30"/>
    </location>
</feature>
<reference evidence="3 4" key="1">
    <citation type="submission" date="2020-08" db="EMBL/GenBank/DDBJ databases">
        <title>Genomic Encyclopedia of Type Strains, Phase IV (KMG-IV): sequencing the most valuable type-strain genomes for metagenomic binning, comparative biology and taxonomic classification.</title>
        <authorList>
            <person name="Goeker M."/>
        </authorList>
    </citation>
    <scope>NUCLEOTIDE SEQUENCE [LARGE SCALE GENOMIC DNA]</scope>
    <source>
        <strain evidence="3 4">DSM 100044</strain>
    </source>
</reference>